<feature type="transmembrane region" description="Helical" evidence="6">
    <location>
        <begin position="6"/>
        <end position="28"/>
    </location>
</feature>
<dbReference type="Proteomes" id="UP001596147">
    <property type="component" value="Unassembled WGS sequence"/>
</dbReference>
<evidence type="ECO:0000256" key="3">
    <source>
        <dbReference type="ARBA" id="ARBA00022692"/>
    </source>
</evidence>
<evidence type="ECO:0000256" key="4">
    <source>
        <dbReference type="ARBA" id="ARBA00022989"/>
    </source>
</evidence>
<dbReference type="Pfam" id="PF04138">
    <property type="entry name" value="GtrA_DPMS_TM"/>
    <property type="match status" value="1"/>
</dbReference>
<sequence>MLKHSFVKFLLVGILNTCVGLAVMYTCLSVLHLNYWVSTFIGNAIGAIVSYFLNKKFTFQSNAPTASSMLKFVIVIAVCYFVSYKVGLEITEMILNKTQLLSTKYIDEIAILVGSGFYTITNYFGQKFFVFRVVK</sequence>
<dbReference type="InterPro" id="IPR051401">
    <property type="entry name" value="GtrA_CellWall_Glycosyl"/>
</dbReference>
<dbReference type="PANTHER" id="PTHR38459">
    <property type="entry name" value="PROPHAGE BACTOPRENOL-LINKED GLUCOSE TRANSLOCASE HOMOLOG"/>
    <property type="match status" value="1"/>
</dbReference>
<comment type="similarity">
    <text evidence="2">Belongs to the GtrA family.</text>
</comment>
<dbReference type="RefSeq" id="WP_144924155.1">
    <property type="nucleotide sequence ID" value="NZ_JBHSMC010000005.1"/>
</dbReference>
<comment type="caution">
    <text evidence="8">The sequence shown here is derived from an EMBL/GenBank/DDBJ whole genome shotgun (WGS) entry which is preliminary data.</text>
</comment>
<evidence type="ECO:0000256" key="5">
    <source>
        <dbReference type="ARBA" id="ARBA00023136"/>
    </source>
</evidence>
<keyword evidence="5 6" id="KW-0472">Membrane</keyword>
<feature type="transmembrane region" description="Helical" evidence="6">
    <location>
        <begin position="105"/>
        <end position="125"/>
    </location>
</feature>
<dbReference type="PANTHER" id="PTHR38459:SF1">
    <property type="entry name" value="PROPHAGE BACTOPRENOL-LINKED GLUCOSE TRANSLOCASE HOMOLOG"/>
    <property type="match status" value="1"/>
</dbReference>
<protein>
    <submittedName>
        <fullName evidence="8">GtrA family protein</fullName>
    </submittedName>
</protein>
<evidence type="ECO:0000256" key="2">
    <source>
        <dbReference type="ARBA" id="ARBA00009399"/>
    </source>
</evidence>
<feature type="transmembrane region" description="Helical" evidence="6">
    <location>
        <begin position="65"/>
        <end position="84"/>
    </location>
</feature>
<accession>A0ABW0LF79</accession>
<feature type="domain" description="GtrA/DPMS transmembrane" evidence="7">
    <location>
        <begin position="8"/>
        <end position="131"/>
    </location>
</feature>
<evidence type="ECO:0000256" key="1">
    <source>
        <dbReference type="ARBA" id="ARBA00004141"/>
    </source>
</evidence>
<evidence type="ECO:0000259" key="7">
    <source>
        <dbReference type="Pfam" id="PF04138"/>
    </source>
</evidence>
<comment type="subcellular location">
    <subcellularLocation>
        <location evidence="1">Membrane</location>
        <topology evidence="1">Multi-pass membrane protein</topology>
    </subcellularLocation>
</comment>
<evidence type="ECO:0000313" key="9">
    <source>
        <dbReference type="Proteomes" id="UP001596147"/>
    </source>
</evidence>
<keyword evidence="9" id="KW-1185">Reference proteome</keyword>
<reference evidence="9" key="1">
    <citation type="journal article" date="2019" name="Int. J. Syst. Evol. Microbiol.">
        <title>The Global Catalogue of Microorganisms (GCM) 10K type strain sequencing project: providing services to taxonomists for standard genome sequencing and annotation.</title>
        <authorList>
            <consortium name="The Broad Institute Genomics Platform"/>
            <consortium name="The Broad Institute Genome Sequencing Center for Infectious Disease"/>
            <person name="Wu L."/>
            <person name="Ma J."/>
        </authorList>
    </citation>
    <scope>NUCLEOTIDE SEQUENCE [LARGE SCALE GENOMIC DNA]</scope>
    <source>
        <strain evidence="9">CGMCC 1.12237</strain>
    </source>
</reference>
<name>A0ABW0LF79_9BACI</name>
<keyword evidence="4 6" id="KW-1133">Transmembrane helix</keyword>
<dbReference type="InterPro" id="IPR007267">
    <property type="entry name" value="GtrA_DPMS_TM"/>
</dbReference>
<feature type="transmembrane region" description="Helical" evidence="6">
    <location>
        <begin position="35"/>
        <end position="53"/>
    </location>
</feature>
<organism evidence="8 9">
    <name type="scientific">Lederbergia graminis</name>
    <dbReference type="NCBI Taxonomy" id="735518"/>
    <lineage>
        <taxon>Bacteria</taxon>
        <taxon>Bacillati</taxon>
        <taxon>Bacillota</taxon>
        <taxon>Bacilli</taxon>
        <taxon>Bacillales</taxon>
        <taxon>Bacillaceae</taxon>
        <taxon>Lederbergia</taxon>
    </lineage>
</organism>
<evidence type="ECO:0000256" key="6">
    <source>
        <dbReference type="SAM" id="Phobius"/>
    </source>
</evidence>
<dbReference type="EMBL" id="JBHSMC010000005">
    <property type="protein sequence ID" value="MFC5464409.1"/>
    <property type="molecule type" value="Genomic_DNA"/>
</dbReference>
<proteinExistence type="inferred from homology"/>
<evidence type="ECO:0000313" key="8">
    <source>
        <dbReference type="EMBL" id="MFC5464409.1"/>
    </source>
</evidence>
<keyword evidence="3 6" id="KW-0812">Transmembrane</keyword>
<gene>
    <name evidence="8" type="ORF">ACFPM4_06495</name>
</gene>